<dbReference type="Pfam" id="PF12802">
    <property type="entry name" value="MarR_2"/>
    <property type="match status" value="1"/>
</dbReference>
<dbReference type="Proteomes" id="UP000273158">
    <property type="component" value="Unassembled WGS sequence"/>
</dbReference>
<keyword evidence="3" id="KW-1185">Reference proteome</keyword>
<dbReference type="InterPro" id="IPR036388">
    <property type="entry name" value="WH-like_DNA-bd_sf"/>
</dbReference>
<dbReference type="PROSITE" id="PS50995">
    <property type="entry name" value="HTH_MARR_2"/>
    <property type="match status" value="1"/>
</dbReference>
<sequence>MSGTVPGARVPATERERIERAAMEAVRAFTDAMDRMHGTLRGDMDMNATDLAALRMLIVREQRGEVVTPHQLAEHLAITTASTTKLLDRLTADGYLERRPHPTDRRARVVAITDAARGDFYRHMGERMRRMREAMTVYSDEELRAVISFLEDMEVALATPEWGPTSA</sequence>
<protein>
    <submittedName>
        <fullName evidence="2">DNA-binding MarR family transcriptional regulator</fullName>
    </submittedName>
</protein>
<proteinExistence type="predicted"/>
<gene>
    <name evidence="2" type="ORF">C7474_1251</name>
</gene>
<dbReference type="PRINTS" id="PR00598">
    <property type="entry name" value="HTHMARR"/>
</dbReference>
<reference evidence="2 3" key="1">
    <citation type="journal article" date="2015" name="Stand. Genomic Sci.">
        <title>Genomic Encyclopedia of Bacterial and Archaeal Type Strains, Phase III: the genomes of soil and plant-associated and newly described type strains.</title>
        <authorList>
            <person name="Whitman W.B."/>
            <person name="Woyke T."/>
            <person name="Klenk H.P."/>
            <person name="Zhou Y."/>
            <person name="Lilburn T.G."/>
            <person name="Beck B.J."/>
            <person name="De Vos P."/>
            <person name="Vandamme P."/>
            <person name="Eisen J.A."/>
            <person name="Garrity G."/>
            <person name="Hugenholtz P."/>
            <person name="Kyrpides N.C."/>
        </authorList>
    </citation>
    <scope>NUCLEOTIDE SEQUENCE [LARGE SCALE GENOMIC DNA]</scope>
    <source>
        <strain evidence="2 3">S2T63</strain>
    </source>
</reference>
<name>A0A498C9H5_9MICO</name>
<dbReference type="InterPro" id="IPR000835">
    <property type="entry name" value="HTH_MarR-typ"/>
</dbReference>
<keyword evidence="2" id="KW-0238">DNA-binding</keyword>
<dbReference type="EMBL" id="RCDB01000002">
    <property type="protein sequence ID" value="RLK49118.1"/>
    <property type="molecule type" value="Genomic_DNA"/>
</dbReference>
<dbReference type="GO" id="GO:0003700">
    <property type="term" value="F:DNA-binding transcription factor activity"/>
    <property type="evidence" value="ECO:0007669"/>
    <property type="project" value="InterPro"/>
</dbReference>
<comment type="caution">
    <text evidence="2">The sequence shown here is derived from an EMBL/GenBank/DDBJ whole genome shotgun (WGS) entry which is preliminary data.</text>
</comment>
<evidence type="ECO:0000313" key="2">
    <source>
        <dbReference type="EMBL" id="RLK49118.1"/>
    </source>
</evidence>
<dbReference type="GO" id="GO:0006950">
    <property type="term" value="P:response to stress"/>
    <property type="evidence" value="ECO:0007669"/>
    <property type="project" value="TreeGrafter"/>
</dbReference>
<evidence type="ECO:0000313" key="3">
    <source>
        <dbReference type="Proteomes" id="UP000273158"/>
    </source>
</evidence>
<dbReference type="AlphaFoldDB" id="A0A498C9H5"/>
<organism evidence="2 3">
    <name type="scientific">Microbacterium telephonicum</name>
    <dbReference type="NCBI Taxonomy" id="1714841"/>
    <lineage>
        <taxon>Bacteria</taxon>
        <taxon>Bacillati</taxon>
        <taxon>Actinomycetota</taxon>
        <taxon>Actinomycetes</taxon>
        <taxon>Micrococcales</taxon>
        <taxon>Microbacteriaceae</taxon>
        <taxon>Microbacterium</taxon>
    </lineage>
</organism>
<dbReference type="InterPro" id="IPR036390">
    <property type="entry name" value="WH_DNA-bd_sf"/>
</dbReference>
<dbReference type="SUPFAM" id="SSF46785">
    <property type="entry name" value="Winged helix' DNA-binding domain"/>
    <property type="match status" value="1"/>
</dbReference>
<dbReference type="InterPro" id="IPR039422">
    <property type="entry name" value="MarR/SlyA-like"/>
</dbReference>
<dbReference type="GO" id="GO:0003677">
    <property type="term" value="F:DNA binding"/>
    <property type="evidence" value="ECO:0007669"/>
    <property type="project" value="UniProtKB-KW"/>
</dbReference>
<dbReference type="SMART" id="SM00347">
    <property type="entry name" value="HTH_MARR"/>
    <property type="match status" value="1"/>
</dbReference>
<evidence type="ECO:0000259" key="1">
    <source>
        <dbReference type="PROSITE" id="PS50995"/>
    </source>
</evidence>
<accession>A0A498C9H5</accession>
<dbReference type="Gene3D" id="1.10.10.10">
    <property type="entry name" value="Winged helix-like DNA-binding domain superfamily/Winged helix DNA-binding domain"/>
    <property type="match status" value="1"/>
</dbReference>
<dbReference type="PANTHER" id="PTHR33164:SF103">
    <property type="entry name" value="REGULATORY PROTEIN MARR"/>
    <property type="match status" value="1"/>
</dbReference>
<dbReference type="RefSeq" id="WP_338418396.1">
    <property type="nucleotide sequence ID" value="NZ_RCDB01000002.1"/>
</dbReference>
<dbReference type="PANTHER" id="PTHR33164">
    <property type="entry name" value="TRANSCRIPTIONAL REGULATOR, MARR FAMILY"/>
    <property type="match status" value="1"/>
</dbReference>
<feature type="domain" description="HTH marR-type" evidence="1">
    <location>
        <begin position="15"/>
        <end position="155"/>
    </location>
</feature>